<sequence length="163" mass="18409">METRGQIKGHLEGVTEFLPRAAFSAQPDRHTDLFLLFVLSTASTTTTKQILSASGRTASSAKGHTCTRTRLETIRLTHPRVSLNSPRFGFIVVVYPFVTSTPHQISPAIVFAALKAPAFVIRPRSGCFSHTPRHNRHVRLQRPRKERGRNFIRNRLRLRSTNL</sequence>
<keyword evidence="2" id="KW-1185">Reference proteome</keyword>
<gene>
    <name evidence="1" type="ORF">B0I36DRAFT_73568</name>
</gene>
<dbReference type="Proteomes" id="UP000756346">
    <property type="component" value="Unassembled WGS sequence"/>
</dbReference>
<proteinExistence type="predicted"/>
<dbReference type="EMBL" id="JAGTJQ010000002">
    <property type="protein sequence ID" value="KAH7037986.1"/>
    <property type="molecule type" value="Genomic_DNA"/>
</dbReference>
<reference evidence="1" key="1">
    <citation type="journal article" date="2021" name="Nat. Commun.">
        <title>Genetic determinants of endophytism in the Arabidopsis root mycobiome.</title>
        <authorList>
            <person name="Mesny F."/>
            <person name="Miyauchi S."/>
            <person name="Thiergart T."/>
            <person name="Pickel B."/>
            <person name="Atanasova L."/>
            <person name="Karlsson M."/>
            <person name="Huettel B."/>
            <person name="Barry K.W."/>
            <person name="Haridas S."/>
            <person name="Chen C."/>
            <person name="Bauer D."/>
            <person name="Andreopoulos W."/>
            <person name="Pangilinan J."/>
            <person name="LaButti K."/>
            <person name="Riley R."/>
            <person name="Lipzen A."/>
            <person name="Clum A."/>
            <person name="Drula E."/>
            <person name="Henrissat B."/>
            <person name="Kohler A."/>
            <person name="Grigoriev I.V."/>
            <person name="Martin F.M."/>
            <person name="Hacquard S."/>
        </authorList>
    </citation>
    <scope>NUCLEOTIDE SEQUENCE</scope>
    <source>
        <strain evidence="1">MPI-CAGE-CH-0230</strain>
    </source>
</reference>
<dbReference type="AlphaFoldDB" id="A0A9P8YFE4"/>
<name>A0A9P8YFE4_9PEZI</name>
<dbReference type="GeneID" id="70192844"/>
<evidence type="ECO:0000313" key="1">
    <source>
        <dbReference type="EMBL" id="KAH7037986.1"/>
    </source>
</evidence>
<evidence type="ECO:0000313" key="2">
    <source>
        <dbReference type="Proteomes" id="UP000756346"/>
    </source>
</evidence>
<accession>A0A9P8YFE4</accession>
<dbReference type="RefSeq" id="XP_046017107.1">
    <property type="nucleotide sequence ID" value="XM_046163298.1"/>
</dbReference>
<organism evidence="1 2">
    <name type="scientific">Microdochium trichocladiopsis</name>
    <dbReference type="NCBI Taxonomy" id="1682393"/>
    <lineage>
        <taxon>Eukaryota</taxon>
        <taxon>Fungi</taxon>
        <taxon>Dikarya</taxon>
        <taxon>Ascomycota</taxon>
        <taxon>Pezizomycotina</taxon>
        <taxon>Sordariomycetes</taxon>
        <taxon>Xylariomycetidae</taxon>
        <taxon>Xylariales</taxon>
        <taxon>Microdochiaceae</taxon>
        <taxon>Microdochium</taxon>
    </lineage>
</organism>
<protein>
    <submittedName>
        <fullName evidence="1">Uncharacterized protein</fullName>
    </submittedName>
</protein>
<comment type="caution">
    <text evidence="1">The sequence shown here is derived from an EMBL/GenBank/DDBJ whole genome shotgun (WGS) entry which is preliminary data.</text>
</comment>